<dbReference type="WormBase" id="R03D7.8">
    <property type="protein sequence ID" value="CE36555"/>
    <property type="gene ID" value="WBGene00010992"/>
    <property type="gene designation" value="spe-57"/>
</dbReference>
<evidence type="ECO:0000313" key="5">
    <source>
        <dbReference type="Proteomes" id="UP000001940"/>
    </source>
</evidence>
<dbReference type="SMART" id="SM00156">
    <property type="entry name" value="PP2Ac"/>
    <property type="match status" value="1"/>
</dbReference>
<dbReference type="GO" id="GO:0005737">
    <property type="term" value="C:cytoplasm"/>
    <property type="evidence" value="ECO:0000318"/>
    <property type="project" value="GO_Central"/>
</dbReference>
<dbReference type="eggNOG" id="KOG0374">
    <property type="taxonomic scope" value="Eukaryota"/>
</dbReference>
<feature type="signal peptide" evidence="2">
    <location>
        <begin position="1"/>
        <end position="22"/>
    </location>
</feature>
<dbReference type="HOGENOM" id="CLU_018073_0_0_1"/>
<dbReference type="Gene3D" id="3.60.21.10">
    <property type="match status" value="1"/>
</dbReference>
<dbReference type="RefSeq" id="NP_496359.2">
    <property type="nucleotide sequence ID" value="NM_063958.3"/>
</dbReference>
<dbReference type="FunCoup" id="Q09598">
    <property type="interactions" value="1727"/>
</dbReference>
<dbReference type="SUPFAM" id="SSF56300">
    <property type="entry name" value="Metallo-dependent phosphatases"/>
    <property type="match status" value="1"/>
</dbReference>
<dbReference type="InterPro" id="IPR006186">
    <property type="entry name" value="Ser/Thr-sp_prot-phosphatase"/>
</dbReference>
<gene>
    <name evidence="4 6" type="primary">spe-57</name>
    <name evidence="4" type="ORF">CELE_R03D7.8</name>
    <name evidence="6" type="ORF">R03D7.8</name>
</gene>
<dbReference type="PaxDb" id="6239-R03D7.8"/>
<dbReference type="Proteomes" id="UP000001940">
    <property type="component" value="Chromosome II"/>
</dbReference>
<dbReference type="GO" id="GO:0005634">
    <property type="term" value="C:nucleus"/>
    <property type="evidence" value="ECO:0000318"/>
    <property type="project" value="GO_Central"/>
</dbReference>
<feature type="domain" description="Serine/threonine specific protein phosphatases" evidence="3">
    <location>
        <begin position="331"/>
        <end position="596"/>
    </location>
</feature>
<dbReference type="KEGG" id="cel:CELE_R03D7.8"/>
<dbReference type="OMA" id="SCIKRMC"/>
<dbReference type="PIR" id="T23874">
    <property type="entry name" value="T23874"/>
</dbReference>
<dbReference type="AGR" id="WB:WBGene00010992"/>
<dbReference type="EMBL" id="BX284602">
    <property type="protein sequence ID" value="CAA86861.3"/>
    <property type="molecule type" value="Genomic_DNA"/>
</dbReference>
<evidence type="ECO:0000259" key="3">
    <source>
        <dbReference type="SMART" id="SM00156"/>
    </source>
</evidence>
<dbReference type="InterPro" id="IPR029052">
    <property type="entry name" value="Metallo-depent_PP-like"/>
</dbReference>
<dbReference type="OrthoDB" id="5860751at2759"/>
<feature type="transmembrane region" description="Helical" evidence="1">
    <location>
        <begin position="165"/>
        <end position="183"/>
    </location>
</feature>
<sequence>MKLLEKCMVLLINAHLLMATVAKNTTTLDPRYDEMNNDLVCYSKYDKSRVVRCNSACVQKRIVSRYKINSEYDFDFYYRVGCESKSFNPELQKLQCSVKEFYGSAYTIDYMIKGDTTRNPRLFVRKTCCFTPYCNEPVLYSHRYWFRRNWSMLAIMRNKYNSQHLLLFVVTSLIGILMVYGIVTKVMSWFKSKQMSQSGQKCRELEHELILESSFKDSTIVDTGLEVTGRLTVKETAYLLSQLPDQDKVKYSRMKSVSTEESSKSKSAQSLAVVESEVVAGSGTRRVFIKPPLKTKAKGWGHTLWSTVRTINSPYDLLYRMIEHGPYQYPFTALELLCLFEETAFKMAEEPSLLQIEADITVIGDIRGRYADLHRWLQLTGWPPHNRILFLGGILDSGESGSVECLALICSLKCRFPKHVFILRGEPETSPFRMSTRLHPVITRAVQSCIKRMCTHMPFAAIIGKSVLAVYSGFSPMIREKGHIHHLFRPVTAEHMNAVERHIIFNQPSNRVRMYRPNPNTEGDWFGKQAVKRACKATRCNVMIRGQSYVPYGYLPCWNNRLINLWSAPGYGSDFGAILSISKDLVITPILMEKQT</sequence>
<keyword evidence="5" id="KW-1185">Reference proteome</keyword>
<keyword evidence="1" id="KW-1133">Transmembrane helix</keyword>
<dbReference type="CTD" id="174684"/>
<dbReference type="InterPro" id="IPR004843">
    <property type="entry name" value="Calcineurin-like_PHP"/>
</dbReference>
<keyword evidence="1" id="KW-0812">Transmembrane</keyword>
<dbReference type="PANTHER" id="PTHR11668">
    <property type="entry name" value="SERINE/THREONINE PROTEIN PHOSPHATASE"/>
    <property type="match status" value="1"/>
</dbReference>
<dbReference type="InParanoid" id="Q09598"/>
<evidence type="ECO:0000313" key="6">
    <source>
        <dbReference type="WormBase" id="R03D7.8"/>
    </source>
</evidence>
<feature type="chain" id="PRO_5004167569" evidence="2">
    <location>
        <begin position="23"/>
        <end position="596"/>
    </location>
</feature>
<dbReference type="GO" id="GO:0004722">
    <property type="term" value="F:protein serine/threonine phosphatase activity"/>
    <property type="evidence" value="ECO:0000318"/>
    <property type="project" value="GO_Central"/>
</dbReference>
<keyword evidence="2" id="KW-0732">Signal</keyword>
<dbReference type="AlphaFoldDB" id="Q09598"/>
<dbReference type="PRINTS" id="PR00114">
    <property type="entry name" value="STPHPHTASE"/>
</dbReference>
<dbReference type="Pfam" id="PF00149">
    <property type="entry name" value="Metallophos"/>
    <property type="match status" value="1"/>
</dbReference>
<dbReference type="PANTHER" id="PTHR11668:SF290">
    <property type="entry name" value="SERINE_THREONINE SPECIFIC PROTEIN PHOSPHATASES DOMAIN-CONTAINING PROTEIN"/>
    <property type="match status" value="1"/>
</dbReference>
<protein>
    <submittedName>
        <fullName evidence="4">Serine/threonine specific protein phosphatases domain-containing protein</fullName>
    </submittedName>
</protein>
<accession>Q09598</accession>
<name>Q09598_CAEEL</name>
<dbReference type="GeneID" id="174684"/>
<evidence type="ECO:0000256" key="1">
    <source>
        <dbReference type="SAM" id="Phobius"/>
    </source>
</evidence>
<reference evidence="4 5" key="1">
    <citation type="journal article" date="1998" name="Science">
        <title>Genome sequence of the nematode C. elegans: a platform for investigating biology.</title>
        <authorList>
            <consortium name="The C. elegans sequencing consortium"/>
            <person name="Sulson J.E."/>
            <person name="Waterston R."/>
        </authorList>
    </citation>
    <scope>NUCLEOTIDE SEQUENCE [LARGE SCALE GENOMIC DNA]</scope>
    <source>
        <strain evidence="4 5">Bristol N2</strain>
    </source>
</reference>
<evidence type="ECO:0000313" key="4">
    <source>
        <dbReference type="EMBL" id="CAA86861.3"/>
    </source>
</evidence>
<dbReference type="InterPro" id="IPR050341">
    <property type="entry name" value="PP1_catalytic_subunit"/>
</dbReference>
<organism evidence="4 5">
    <name type="scientific">Caenorhabditis elegans</name>
    <dbReference type="NCBI Taxonomy" id="6239"/>
    <lineage>
        <taxon>Eukaryota</taxon>
        <taxon>Metazoa</taxon>
        <taxon>Ecdysozoa</taxon>
        <taxon>Nematoda</taxon>
        <taxon>Chromadorea</taxon>
        <taxon>Rhabditida</taxon>
        <taxon>Rhabditina</taxon>
        <taxon>Rhabditomorpha</taxon>
        <taxon>Rhabditoidea</taxon>
        <taxon>Rhabditidae</taxon>
        <taxon>Peloderinae</taxon>
        <taxon>Caenorhabditis</taxon>
    </lineage>
</organism>
<keyword evidence="1" id="KW-0472">Membrane</keyword>
<dbReference type="UCSC" id="R03D7.8">
    <property type="organism name" value="c. elegans"/>
</dbReference>
<dbReference type="STRING" id="6239.R03D7.8.1"/>
<evidence type="ECO:0000256" key="2">
    <source>
        <dbReference type="SAM" id="SignalP"/>
    </source>
</evidence>
<proteinExistence type="predicted"/>
<dbReference type="Bgee" id="WBGene00010992">
    <property type="expression patterns" value="Expressed in material anatomical entity and 2 other cell types or tissues"/>
</dbReference>
<dbReference type="SMR" id="Q09598"/>
<dbReference type="CDD" id="cd00144">
    <property type="entry name" value="MPP_PPP_family"/>
    <property type="match status" value="1"/>
</dbReference>